<evidence type="ECO:0000313" key="11">
    <source>
        <dbReference type="Proteomes" id="UP000044841"/>
    </source>
</evidence>
<dbReference type="GO" id="GO:0006351">
    <property type="term" value="P:DNA-templated transcription"/>
    <property type="evidence" value="ECO:0007669"/>
    <property type="project" value="InterPro"/>
</dbReference>
<feature type="domain" description="Zn(2)-C6 fungal-type" evidence="9">
    <location>
        <begin position="12"/>
        <end position="42"/>
    </location>
</feature>
<dbReference type="InterPro" id="IPR036864">
    <property type="entry name" value="Zn2-C6_fun-type_DNA-bd_sf"/>
</dbReference>
<dbReference type="AlphaFoldDB" id="A0A0K6G500"/>
<dbReference type="Gene3D" id="4.10.240.10">
    <property type="entry name" value="Zn(2)-C6 fungal-type DNA-binding domain"/>
    <property type="match status" value="1"/>
</dbReference>
<feature type="region of interest" description="Disordered" evidence="8">
    <location>
        <begin position="585"/>
        <end position="624"/>
    </location>
</feature>
<dbReference type="CDD" id="cd00067">
    <property type="entry name" value="GAL4"/>
    <property type="match status" value="1"/>
</dbReference>
<dbReference type="SMART" id="SM00906">
    <property type="entry name" value="Fungal_trans"/>
    <property type="match status" value="1"/>
</dbReference>
<evidence type="ECO:0000256" key="3">
    <source>
        <dbReference type="ARBA" id="ARBA00022833"/>
    </source>
</evidence>
<dbReference type="CDD" id="cd12148">
    <property type="entry name" value="fungal_TF_MHR"/>
    <property type="match status" value="1"/>
</dbReference>
<dbReference type="SUPFAM" id="SSF57701">
    <property type="entry name" value="Zn2/Cys6 DNA-binding domain"/>
    <property type="match status" value="1"/>
</dbReference>
<feature type="region of interest" description="Disordered" evidence="8">
    <location>
        <begin position="73"/>
        <end position="96"/>
    </location>
</feature>
<dbReference type="PANTHER" id="PTHR31313:SF81">
    <property type="entry name" value="TY1 ENHANCER ACTIVATOR"/>
    <property type="match status" value="1"/>
</dbReference>
<evidence type="ECO:0000256" key="6">
    <source>
        <dbReference type="ARBA" id="ARBA00023163"/>
    </source>
</evidence>
<dbReference type="EMBL" id="CYGV01001370">
    <property type="protein sequence ID" value="CUA73327.1"/>
    <property type="molecule type" value="Genomic_DNA"/>
</dbReference>
<sequence>MSEPRGKKTTLACDHCRRRKRKCDAQMPTCTTCQRAKVECLYTTNLEHRRPPQKNYVAALEARIAQLEGILKSTEPDSDASPPQPSSETTLSSPTIPPLVLVPEHAADVLQSTLDPTLTHISELDLGMAGYETLISLQLEHKLLAQFWDWQRMHLPYIAPVPFLSAYAIHSELVHPDEPIPPAPRPPLDSFAATALNVPRASTVQRTSDLPQFISPVLLYAMFAIASLFHGDPDTSKMFYERARERLLIEAINPRVATVQAACLMATWELGHAKATAAWTLLGVALSLCIRLGMNVDATPLLQSGAISPRLFETRNFVFWAAFNTERFHATCMGMRPLIDRRIINIPKHSSPTSDTPAARNNTEITSWWSPSTLGMGDVLIQAAWDSIRDLVKMMDDLFDSVYAADAATRTPQEILELVARNHLRIQKFIDNLPTWLRSTGAIRRKESGLVYLHLFIHLTAILTNRPFLSSHHPPSSLTRKYRTLAFRVARASALQVSSLIRHIPLSSPCVTMPYIVYSACTILLLAPEDPAAMDGVRTSLTCLDEIDQAGYWVDSAKDAATRVRALAQKWGVGLESSRRVLGLAGTTKPQPSPPESPPDNSARVPEPAMSTRPSTSGTEQNTLGYLDESVFTRGIDAAIDRALQLAQPARTQDLPPLRYHPYKPRSHSHSHSQHQHTLPHVGYASSHADPEHDMHVTHSHWHTVIPPDPQAHAFPPDPSACADVGACFTYTVEHARDPVFVDQVGDPYAGVSMDWSASGFSAVGVPALVGDPYGYGYEYGHELGL</sequence>
<gene>
    <name evidence="10" type="ORF">RSOLAG22IIIB_10707</name>
</gene>
<organism evidence="10 11">
    <name type="scientific">Rhizoctonia solani</name>
    <dbReference type="NCBI Taxonomy" id="456999"/>
    <lineage>
        <taxon>Eukaryota</taxon>
        <taxon>Fungi</taxon>
        <taxon>Dikarya</taxon>
        <taxon>Basidiomycota</taxon>
        <taxon>Agaricomycotina</taxon>
        <taxon>Agaricomycetes</taxon>
        <taxon>Cantharellales</taxon>
        <taxon>Ceratobasidiaceae</taxon>
        <taxon>Rhizoctonia</taxon>
    </lineage>
</organism>
<dbReference type="Proteomes" id="UP000044841">
    <property type="component" value="Unassembled WGS sequence"/>
</dbReference>
<accession>A0A0K6G500</accession>
<proteinExistence type="predicted"/>
<evidence type="ECO:0000256" key="2">
    <source>
        <dbReference type="ARBA" id="ARBA00022723"/>
    </source>
</evidence>
<keyword evidence="5" id="KW-0238">DNA-binding</keyword>
<dbReference type="Pfam" id="PF04082">
    <property type="entry name" value="Fungal_trans"/>
    <property type="match status" value="1"/>
</dbReference>
<evidence type="ECO:0000256" key="5">
    <source>
        <dbReference type="ARBA" id="ARBA00023125"/>
    </source>
</evidence>
<evidence type="ECO:0000313" key="10">
    <source>
        <dbReference type="EMBL" id="CUA73327.1"/>
    </source>
</evidence>
<evidence type="ECO:0000256" key="7">
    <source>
        <dbReference type="ARBA" id="ARBA00023242"/>
    </source>
</evidence>
<dbReference type="PANTHER" id="PTHR31313">
    <property type="entry name" value="TY1 ENHANCER ACTIVATOR"/>
    <property type="match status" value="1"/>
</dbReference>
<comment type="subcellular location">
    <subcellularLocation>
        <location evidence="1">Nucleus</location>
    </subcellularLocation>
</comment>
<keyword evidence="4" id="KW-0805">Transcription regulation</keyword>
<keyword evidence="2" id="KW-0479">Metal-binding</keyword>
<dbReference type="PROSITE" id="PS50048">
    <property type="entry name" value="ZN2_CY6_FUNGAL_2"/>
    <property type="match status" value="1"/>
</dbReference>
<dbReference type="InterPro" id="IPR051615">
    <property type="entry name" value="Transcr_Regulatory_Elem"/>
</dbReference>
<evidence type="ECO:0000256" key="1">
    <source>
        <dbReference type="ARBA" id="ARBA00004123"/>
    </source>
</evidence>
<dbReference type="GO" id="GO:0008270">
    <property type="term" value="F:zinc ion binding"/>
    <property type="evidence" value="ECO:0007669"/>
    <property type="project" value="InterPro"/>
</dbReference>
<evidence type="ECO:0000256" key="4">
    <source>
        <dbReference type="ARBA" id="ARBA00023015"/>
    </source>
</evidence>
<evidence type="ECO:0000256" key="8">
    <source>
        <dbReference type="SAM" id="MobiDB-lite"/>
    </source>
</evidence>
<keyword evidence="6" id="KW-0804">Transcription</keyword>
<keyword evidence="11" id="KW-1185">Reference proteome</keyword>
<dbReference type="PROSITE" id="PS00463">
    <property type="entry name" value="ZN2_CY6_FUNGAL_1"/>
    <property type="match status" value="1"/>
</dbReference>
<dbReference type="GO" id="GO:0000981">
    <property type="term" value="F:DNA-binding transcription factor activity, RNA polymerase II-specific"/>
    <property type="evidence" value="ECO:0007669"/>
    <property type="project" value="InterPro"/>
</dbReference>
<keyword evidence="3" id="KW-0862">Zinc</keyword>
<dbReference type="Pfam" id="PF00172">
    <property type="entry name" value="Zn_clus"/>
    <property type="match status" value="1"/>
</dbReference>
<dbReference type="GO" id="GO:0003677">
    <property type="term" value="F:DNA binding"/>
    <property type="evidence" value="ECO:0007669"/>
    <property type="project" value="UniProtKB-KW"/>
</dbReference>
<feature type="compositionally biased region" description="Polar residues" evidence="8">
    <location>
        <begin position="612"/>
        <end position="624"/>
    </location>
</feature>
<dbReference type="InterPro" id="IPR001138">
    <property type="entry name" value="Zn2Cys6_DnaBD"/>
</dbReference>
<name>A0A0K6G500_9AGAM</name>
<dbReference type="SMART" id="SM00066">
    <property type="entry name" value="GAL4"/>
    <property type="match status" value="1"/>
</dbReference>
<reference evidence="10 11" key="1">
    <citation type="submission" date="2015-07" db="EMBL/GenBank/DDBJ databases">
        <authorList>
            <person name="Noorani M."/>
        </authorList>
    </citation>
    <scope>NUCLEOTIDE SEQUENCE [LARGE SCALE GENOMIC DNA]</scope>
    <source>
        <strain evidence="10">BBA 69670</strain>
    </source>
</reference>
<protein>
    <submittedName>
        <fullName evidence="10">Nitrogen assimilation transcription factor nit-4 [Neurospora crassa OR74A]</fullName>
    </submittedName>
</protein>
<keyword evidence="7" id="KW-0539">Nucleus</keyword>
<evidence type="ECO:0000259" key="9">
    <source>
        <dbReference type="PROSITE" id="PS50048"/>
    </source>
</evidence>
<dbReference type="InterPro" id="IPR007219">
    <property type="entry name" value="XnlR_reg_dom"/>
</dbReference>
<dbReference type="GO" id="GO:0005634">
    <property type="term" value="C:nucleus"/>
    <property type="evidence" value="ECO:0007669"/>
    <property type="project" value="UniProtKB-SubCell"/>
</dbReference>